<reference evidence="4 5" key="1">
    <citation type="submission" date="2019-11" db="EMBL/GenBank/DDBJ databases">
        <title>Spirosoma endbachense sp. nov., isolated from a natural salt meadow.</title>
        <authorList>
            <person name="Rojas J."/>
            <person name="Ambika Manirajan B."/>
            <person name="Ratering S."/>
            <person name="Suarez C."/>
            <person name="Geissler-Plaum R."/>
            <person name="Schnell S."/>
        </authorList>
    </citation>
    <scope>NUCLEOTIDE SEQUENCE [LARGE SCALE GENOMIC DNA]</scope>
    <source>
        <strain evidence="4 5">I-24</strain>
    </source>
</reference>
<dbReference type="EMBL" id="CP045997">
    <property type="protein sequence ID" value="QHV94428.1"/>
    <property type="molecule type" value="Genomic_DNA"/>
</dbReference>
<keyword evidence="5" id="KW-1185">Reference proteome</keyword>
<dbReference type="GO" id="GO:0003700">
    <property type="term" value="F:DNA-binding transcription factor activity"/>
    <property type="evidence" value="ECO:0007669"/>
    <property type="project" value="TreeGrafter"/>
</dbReference>
<accession>A0A6P1VPS6</accession>
<dbReference type="InterPro" id="IPR050109">
    <property type="entry name" value="HTH-type_TetR-like_transc_reg"/>
</dbReference>
<dbReference type="AlphaFoldDB" id="A0A6P1VPS6"/>
<dbReference type="PANTHER" id="PTHR30055">
    <property type="entry name" value="HTH-TYPE TRANSCRIPTIONAL REGULATOR RUTR"/>
    <property type="match status" value="1"/>
</dbReference>
<evidence type="ECO:0000256" key="1">
    <source>
        <dbReference type="ARBA" id="ARBA00023125"/>
    </source>
</evidence>
<keyword evidence="1 2" id="KW-0238">DNA-binding</keyword>
<protein>
    <submittedName>
        <fullName evidence="4">TetR family transcriptional regulator</fullName>
    </submittedName>
</protein>
<evidence type="ECO:0000256" key="2">
    <source>
        <dbReference type="PROSITE-ProRule" id="PRU00335"/>
    </source>
</evidence>
<dbReference type="PRINTS" id="PR00455">
    <property type="entry name" value="HTHTETR"/>
</dbReference>
<dbReference type="Pfam" id="PF00440">
    <property type="entry name" value="TetR_N"/>
    <property type="match status" value="1"/>
</dbReference>
<dbReference type="PANTHER" id="PTHR30055:SF226">
    <property type="entry name" value="HTH-TYPE TRANSCRIPTIONAL REGULATOR PKSA"/>
    <property type="match status" value="1"/>
</dbReference>
<dbReference type="RefSeq" id="WP_162384847.1">
    <property type="nucleotide sequence ID" value="NZ_CP045997.1"/>
</dbReference>
<feature type="DNA-binding region" description="H-T-H motif" evidence="2">
    <location>
        <begin position="24"/>
        <end position="43"/>
    </location>
</feature>
<dbReference type="Proteomes" id="UP000464577">
    <property type="component" value="Chromosome"/>
</dbReference>
<dbReference type="Gene3D" id="1.10.357.10">
    <property type="entry name" value="Tetracycline Repressor, domain 2"/>
    <property type="match status" value="1"/>
</dbReference>
<dbReference type="GO" id="GO:0000976">
    <property type="term" value="F:transcription cis-regulatory region binding"/>
    <property type="evidence" value="ECO:0007669"/>
    <property type="project" value="TreeGrafter"/>
</dbReference>
<dbReference type="KEGG" id="senf:GJR95_05070"/>
<name>A0A6P1VPS6_9BACT</name>
<dbReference type="Pfam" id="PF13972">
    <property type="entry name" value="TetR"/>
    <property type="match status" value="1"/>
</dbReference>
<evidence type="ECO:0000313" key="4">
    <source>
        <dbReference type="EMBL" id="QHV94428.1"/>
    </source>
</evidence>
<evidence type="ECO:0000259" key="3">
    <source>
        <dbReference type="PROSITE" id="PS50977"/>
    </source>
</evidence>
<dbReference type="SUPFAM" id="SSF46689">
    <property type="entry name" value="Homeodomain-like"/>
    <property type="match status" value="1"/>
</dbReference>
<dbReference type="InterPro" id="IPR025722">
    <property type="entry name" value="TetR"/>
</dbReference>
<dbReference type="PROSITE" id="PS50977">
    <property type="entry name" value="HTH_TETR_2"/>
    <property type="match status" value="1"/>
</dbReference>
<feature type="domain" description="HTH tetR-type" evidence="3">
    <location>
        <begin position="1"/>
        <end position="61"/>
    </location>
</feature>
<organism evidence="4 5">
    <name type="scientific">Spirosoma endbachense</name>
    <dbReference type="NCBI Taxonomy" id="2666025"/>
    <lineage>
        <taxon>Bacteria</taxon>
        <taxon>Pseudomonadati</taxon>
        <taxon>Bacteroidota</taxon>
        <taxon>Cytophagia</taxon>
        <taxon>Cytophagales</taxon>
        <taxon>Cytophagaceae</taxon>
        <taxon>Spirosoma</taxon>
    </lineage>
</organism>
<dbReference type="InterPro" id="IPR001647">
    <property type="entry name" value="HTH_TetR"/>
</dbReference>
<proteinExistence type="predicted"/>
<dbReference type="InterPro" id="IPR009057">
    <property type="entry name" value="Homeodomain-like_sf"/>
</dbReference>
<evidence type="ECO:0000313" key="5">
    <source>
        <dbReference type="Proteomes" id="UP000464577"/>
    </source>
</evidence>
<gene>
    <name evidence="4" type="ORF">GJR95_05070</name>
</gene>
<sequence length="207" mass="23742">MDTKAKILQAALKLFNEQGVDVITVRHIAKEVGISHGNLCYHFPNTDIIISHLYDQLVDQLSVRIGAVYATTDQEMEILIASAKASMAILHDYRFLMLDFAGIMRRIPELREKHRALVVKRKVVFRQILIQLRASGRMRAELYPGHDDDLLDQLFIVGDFWLSSATIFQDGPIEEKLSHYQRIFLALLIPLLTEKGMAEWRSIEPMP</sequence>